<dbReference type="Pfam" id="PF02311">
    <property type="entry name" value="AraC_binding"/>
    <property type="match status" value="1"/>
</dbReference>
<evidence type="ECO:0000256" key="1">
    <source>
        <dbReference type="ARBA" id="ARBA00023015"/>
    </source>
</evidence>
<dbReference type="InterPro" id="IPR018060">
    <property type="entry name" value="HTH_AraC"/>
</dbReference>
<keyword evidence="6" id="KW-1185">Reference proteome</keyword>
<protein>
    <submittedName>
        <fullName evidence="5">AraC-type DNA-binding protein</fullName>
    </submittedName>
</protein>
<dbReference type="InterPro" id="IPR011051">
    <property type="entry name" value="RmlC_Cupin_sf"/>
</dbReference>
<organism evidence="5 6">
    <name type="scientific">Microlunatus soli</name>
    <dbReference type="NCBI Taxonomy" id="630515"/>
    <lineage>
        <taxon>Bacteria</taxon>
        <taxon>Bacillati</taxon>
        <taxon>Actinomycetota</taxon>
        <taxon>Actinomycetes</taxon>
        <taxon>Propionibacteriales</taxon>
        <taxon>Propionibacteriaceae</taxon>
        <taxon>Microlunatus</taxon>
    </lineage>
</organism>
<dbReference type="STRING" id="630515.SAMN04489812_1325"/>
<dbReference type="InterPro" id="IPR003313">
    <property type="entry name" value="AraC-bd"/>
</dbReference>
<dbReference type="EMBL" id="LT629772">
    <property type="protein sequence ID" value="SDS24826.1"/>
    <property type="molecule type" value="Genomic_DNA"/>
</dbReference>
<gene>
    <name evidence="5" type="ORF">SAMN04489812_1325</name>
</gene>
<name>A0A1H1QN75_9ACTN</name>
<dbReference type="Gene3D" id="1.10.10.60">
    <property type="entry name" value="Homeodomain-like"/>
    <property type="match status" value="2"/>
</dbReference>
<accession>A0A1H1QN75</accession>
<feature type="domain" description="HTH araC/xylS-type" evidence="4">
    <location>
        <begin position="188"/>
        <end position="286"/>
    </location>
</feature>
<dbReference type="SUPFAM" id="SSF46689">
    <property type="entry name" value="Homeodomain-like"/>
    <property type="match status" value="2"/>
</dbReference>
<keyword evidence="3" id="KW-0804">Transcription</keyword>
<keyword evidence="2 5" id="KW-0238">DNA-binding</keyword>
<dbReference type="Pfam" id="PF12833">
    <property type="entry name" value="HTH_18"/>
    <property type="match status" value="1"/>
</dbReference>
<dbReference type="Gene3D" id="2.60.120.10">
    <property type="entry name" value="Jelly Rolls"/>
    <property type="match status" value="1"/>
</dbReference>
<evidence type="ECO:0000313" key="6">
    <source>
        <dbReference type="Proteomes" id="UP000199103"/>
    </source>
</evidence>
<dbReference type="GO" id="GO:0043565">
    <property type="term" value="F:sequence-specific DNA binding"/>
    <property type="evidence" value="ECO:0007669"/>
    <property type="project" value="InterPro"/>
</dbReference>
<dbReference type="PROSITE" id="PS01124">
    <property type="entry name" value="HTH_ARAC_FAMILY_2"/>
    <property type="match status" value="1"/>
</dbReference>
<dbReference type="PANTHER" id="PTHR46796">
    <property type="entry name" value="HTH-TYPE TRANSCRIPTIONAL ACTIVATOR RHAS-RELATED"/>
    <property type="match status" value="1"/>
</dbReference>
<dbReference type="InterPro" id="IPR050204">
    <property type="entry name" value="AraC_XylS_family_regulators"/>
</dbReference>
<dbReference type="SMART" id="SM00342">
    <property type="entry name" value="HTH_ARAC"/>
    <property type="match status" value="1"/>
</dbReference>
<sequence length="301" mass="32294">MPDRMRRQHVFGAGGYPINSDRLMLTEPVPAHAHDFCEVAIICGGRADYRTRHGARVLGIGDVVAVRPGRWHAYTAVAELDVVNIYLGAELLSTELSWVLDDATLTNLLIGSGDLSVRLTDAATERVAGWSAALAESRARDSAGQEADRGRIGVAVPLQLRSLLGAVLAEFVGSRPIGSPGPAPAAVRQSLAAMAEQPAHPWTIDELARRAGVSASHLHHQFAAQLGTSPLQWLTQYRTEQMAVQLAAGSRTVAEIGRSVGWPDPNYAARRFRAAHHLTPTAYRARFSFEAGGDAATQDAE</sequence>
<dbReference type="Proteomes" id="UP000199103">
    <property type="component" value="Chromosome I"/>
</dbReference>
<dbReference type="GO" id="GO:0003700">
    <property type="term" value="F:DNA-binding transcription factor activity"/>
    <property type="evidence" value="ECO:0007669"/>
    <property type="project" value="InterPro"/>
</dbReference>
<dbReference type="InterPro" id="IPR014710">
    <property type="entry name" value="RmlC-like_jellyroll"/>
</dbReference>
<evidence type="ECO:0000256" key="3">
    <source>
        <dbReference type="ARBA" id="ARBA00023163"/>
    </source>
</evidence>
<reference evidence="5 6" key="1">
    <citation type="submission" date="2016-10" db="EMBL/GenBank/DDBJ databases">
        <authorList>
            <person name="de Groot N.N."/>
        </authorList>
    </citation>
    <scope>NUCLEOTIDE SEQUENCE [LARGE SCALE GENOMIC DNA]</scope>
    <source>
        <strain evidence="5 6">DSM 21800</strain>
    </source>
</reference>
<dbReference type="SUPFAM" id="SSF51182">
    <property type="entry name" value="RmlC-like cupins"/>
    <property type="match status" value="1"/>
</dbReference>
<keyword evidence="1" id="KW-0805">Transcription regulation</keyword>
<evidence type="ECO:0000256" key="2">
    <source>
        <dbReference type="ARBA" id="ARBA00023125"/>
    </source>
</evidence>
<dbReference type="InterPro" id="IPR009057">
    <property type="entry name" value="Homeodomain-like_sf"/>
</dbReference>
<evidence type="ECO:0000259" key="4">
    <source>
        <dbReference type="PROSITE" id="PS01124"/>
    </source>
</evidence>
<evidence type="ECO:0000313" key="5">
    <source>
        <dbReference type="EMBL" id="SDS24826.1"/>
    </source>
</evidence>
<proteinExistence type="predicted"/>
<dbReference type="AlphaFoldDB" id="A0A1H1QN75"/>